<dbReference type="EMBL" id="UINC01051331">
    <property type="protein sequence ID" value="SVB65359.1"/>
    <property type="molecule type" value="Genomic_DNA"/>
</dbReference>
<protein>
    <submittedName>
        <fullName evidence="2">Uncharacterized protein</fullName>
    </submittedName>
</protein>
<feature type="coiled-coil region" evidence="1">
    <location>
        <begin position="33"/>
        <end position="60"/>
    </location>
</feature>
<evidence type="ECO:0000313" key="2">
    <source>
        <dbReference type="EMBL" id="SVB65359.1"/>
    </source>
</evidence>
<evidence type="ECO:0000256" key="1">
    <source>
        <dbReference type="SAM" id="Coils"/>
    </source>
</evidence>
<keyword evidence="1" id="KW-0175">Coiled coil</keyword>
<sequence>MKSNLSLKSLKGNLLNKEELSKLNELESLTPEYENLLKTRKRLSEKLRDLNSRIKIVEDYQQEVMLLLKKNNKHLAPIISIGFDKRWATYNCIVKISGSTKSFYLGKEKSIKGKVQQFHKNNIMSRGINFLKSEIIEIVSTVIMQFIDPKSPKDPFKKTIKLNLENVLERYVASGEWDYWVSR</sequence>
<reference evidence="2" key="1">
    <citation type="submission" date="2018-05" db="EMBL/GenBank/DDBJ databases">
        <authorList>
            <person name="Lanie J.A."/>
            <person name="Ng W.-L."/>
            <person name="Kazmierczak K.M."/>
            <person name="Andrzejewski T.M."/>
            <person name="Davidsen T.M."/>
            <person name="Wayne K.J."/>
            <person name="Tettelin H."/>
            <person name="Glass J.I."/>
            <person name="Rusch D."/>
            <person name="Podicherti R."/>
            <person name="Tsui H.-C.T."/>
            <person name="Winkler M.E."/>
        </authorList>
    </citation>
    <scope>NUCLEOTIDE SEQUENCE</scope>
</reference>
<accession>A0A382FRS7</accession>
<gene>
    <name evidence="2" type="ORF">METZ01_LOCUS218213</name>
</gene>
<name>A0A382FRS7_9ZZZZ</name>
<organism evidence="2">
    <name type="scientific">marine metagenome</name>
    <dbReference type="NCBI Taxonomy" id="408172"/>
    <lineage>
        <taxon>unclassified sequences</taxon>
        <taxon>metagenomes</taxon>
        <taxon>ecological metagenomes</taxon>
    </lineage>
</organism>
<proteinExistence type="predicted"/>
<dbReference type="AlphaFoldDB" id="A0A382FRS7"/>